<dbReference type="InterPro" id="IPR004837">
    <property type="entry name" value="NaCa_Exmemb"/>
</dbReference>
<dbReference type="NCBIfam" id="TIGR00367">
    <property type="entry name" value="calcium/sodium antiporter"/>
    <property type="match status" value="1"/>
</dbReference>
<dbReference type="PANTHER" id="PTHR10846:SF8">
    <property type="entry name" value="INNER MEMBRANE PROTEIN YRBG"/>
    <property type="match status" value="1"/>
</dbReference>
<dbReference type="GO" id="GO:0006874">
    <property type="term" value="P:intracellular calcium ion homeostasis"/>
    <property type="evidence" value="ECO:0007669"/>
    <property type="project" value="TreeGrafter"/>
</dbReference>
<reference evidence="7 8" key="1">
    <citation type="submission" date="2016-02" db="EMBL/GenBank/DDBJ databases">
        <title>Genome sequence of Tissierella creatinophila DSM 6911.</title>
        <authorList>
            <person name="Poehlein A."/>
            <person name="Daniel R."/>
        </authorList>
    </citation>
    <scope>NUCLEOTIDE SEQUENCE [LARGE SCALE GENOMIC DNA]</scope>
    <source>
        <strain evidence="7 8">DSM 6911</strain>
    </source>
</reference>
<evidence type="ECO:0000256" key="2">
    <source>
        <dbReference type="ARBA" id="ARBA00022692"/>
    </source>
</evidence>
<organism evidence="7 8">
    <name type="scientific">Tissierella creatinophila DSM 6911</name>
    <dbReference type="NCBI Taxonomy" id="1123403"/>
    <lineage>
        <taxon>Bacteria</taxon>
        <taxon>Bacillati</taxon>
        <taxon>Bacillota</taxon>
        <taxon>Tissierellia</taxon>
        <taxon>Tissierellales</taxon>
        <taxon>Tissierellaceae</taxon>
        <taxon>Tissierella</taxon>
    </lineage>
</organism>
<evidence type="ECO:0000313" key="7">
    <source>
        <dbReference type="EMBL" id="OLS01472.1"/>
    </source>
</evidence>
<dbReference type="Pfam" id="PF01699">
    <property type="entry name" value="Na_Ca_ex"/>
    <property type="match status" value="2"/>
</dbReference>
<feature type="domain" description="Sodium/calcium exchanger membrane region" evidence="6">
    <location>
        <begin position="172"/>
        <end position="312"/>
    </location>
</feature>
<sequence length="314" mass="34221">MANYLIYILFIMGLIMILKGGDWFVDSAIWFGEITGASMGLIGITLISFATTLPEFFVSTLASKDGLSEIAVGNSIGSIICNIAVVISICVIFKPIKIEDSKFDSKALMMIVFISIFYFLASDGLVTKIEGFILVTLTIPFMLLNFYQPNKSKITREKINFKDIKVDLNINILKFLIGGFLIIYGADILVNTGVEIANILRIPKKVVSLTLLALGTSLPELTASLTATLKNKPDISVGNILGANILNITSVLGVSALVHPTGLRVMTSSLTTDIPVAILFMLIFTVPGMLRKKIGRFTGILLFSSYVVYIINLF</sequence>
<dbReference type="GO" id="GO:0005262">
    <property type="term" value="F:calcium channel activity"/>
    <property type="evidence" value="ECO:0007669"/>
    <property type="project" value="TreeGrafter"/>
</dbReference>
<feature type="transmembrane region" description="Helical" evidence="5">
    <location>
        <begin position="294"/>
        <end position="311"/>
    </location>
</feature>
<protein>
    <submittedName>
        <fullName evidence="7">Inner membrane protein YrbG</fullName>
    </submittedName>
</protein>
<proteinExistence type="predicted"/>
<feature type="transmembrane region" description="Helical" evidence="5">
    <location>
        <begin position="265"/>
        <end position="287"/>
    </location>
</feature>
<dbReference type="AlphaFoldDB" id="A0A1U7M2D4"/>
<comment type="subcellular location">
    <subcellularLocation>
        <location evidence="1">Membrane</location>
        <topology evidence="1">Multi-pass membrane protein</topology>
    </subcellularLocation>
</comment>
<feature type="transmembrane region" description="Helical" evidence="5">
    <location>
        <begin position="70"/>
        <end position="93"/>
    </location>
</feature>
<dbReference type="GO" id="GO:0008273">
    <property type="term" value="F:calcium, potassium:sodium antiporter activity"/>
    <property type="evidence" value="ECO:0007669"/>
    <property type="project" value="TreeGrafter"/>
</dbReference>
<evidence type="ECO:0000256" key="4">
    <source>
        <dbReference type="ARBA" id="ARBA00023136"/>
    </source>
</evidence>
<dbReference type="PANTHER" id="PTHR10846">
    <property type="entry name" value="SODIUM/POTASSIUM/CALCIUM EXCHANGER"/>
    <property type="match status" value="1"/>
</dbReference>
<feature type="transmembrane region" description="Helical" evidence="5">
    <location>
        <begin position="105"/>
        <end position="121"/>
    </location>
</feature>
<feature type="transmembrane region" description="Helical" evidence="5">
    <location>
        <begin position="6"/>
        <end position="25"/>
    </location>
</feature>
<accession>A0A1U7M2D4</accession>
<comment type="caution">
    <text evidence="7">The sequence shown here is derived from an EMBL/GenBank/DDBJ whole genome shotgun (WGS) entry which is preliminary data.</text>
</comment>
<keyword evidence="2 5" id="KW-0812">Transmembrane</keyword>
<gene>
    <name evidence="7" type="primary">yrbG</name>
    <name evidence="7" type="ORF">TICRE_25110</name>
</gene>
<keyword evidence="8" id="KW-1185">Reference proteome</keyword>
<evidence type="ECO:0000256" key="5">
    <source>
        <dbReference type="SAM" id="Phobius"/>
    </source>
</evidence>
<dbReference type="OrthoDB" id="9794225at2"/>
<keyword evidence="4 5" id="KW-0472">Membrane</keyword>
<evidence type="ECO:0000256" key="3">
    <source>
        <dbReference type="ARBA" id="ARBA00022989"/>
    </source>
</evidence>
<feature type="transmembrane region" description="Helical" evidence="5">
    <location>
        <begin position="168"/>
        <end position="186"/>
    </location>
</feature>
<feature type="transmembrane region" description="Helical" evidence="5">
    <location>
        <begin position="241"/>
        <end position="259"/>
    </location>
</feature>
<dbReference type="RefSeq" id="WP_075728603.1">
    <property type="nucleotide sequence ID" value="NZ_LTDM01000066.1"/>
</dbReference>
<keyword evidence="3 5" id="KW-1133">Transmembrane helix</keyword>
<dbReference type="InterPro" id="IPR044880">
    <property type="entry name" value="NCX_ion-bd_dom_sf"/>
</dbReference>
<feature type="transmembrane region" description="Helical" evidence="5">
    <location>
        <begin position="127"/>
        <end position="147"/>
    </location>
</feature>
<dbReference type="Proteomes" id="UP000186112">
    <property type="component" value="Unassembled WGS sequence"/>
</dbReference>
<evidence type="ECO:0000313" key="8">
    <source>
        <dbReference type="Proteomes" id="UP000186112"/>
    </source>
</evidence>
<dbReference type="InterPro" id="IPR004481">
    <property type="entry name" value="K/Na/Ca-exchanger"/>
</dbReference>
<feature type="domain" description="Sodium/calcium exchanger membrane region" evidence="6">
    <location>
        <begin position="7"/>
        <end position="145"/>
    </location>
</feature>
<evidence type="ECO:0000259" key="6">
    <source>
        <dbReference type="Pfam" id="PF01699"/>
    </source>
</evidence>
<dbReference type="GO" id="GO:0005886">
    <property type="term" value="C:plasma membrane"/>
    <property type="evidence" value="ECO:0007669"/>
    <property type="project" value="TreeGrafter"/>
</dbReference>
<feature type="transmembrane region" description="Helical" evidence="5">
    <location>
        <begin position="37"/>
        <end position="58"/>
    </location>
</feature>
<dbReference type="EMBL" id="LTDM01000066">
    <property type="protein sequence ID" value="OLS01472.1"/>
    <property type="molecule type" value="Genomic_DNA"/>
</dbReference>
<evidence type="ECO:0000256" key="1">
    <source>
        <dbReference type="ARBA" id="ARBA00004141"/>
    </source>
</evidence>
<dbReference type="Gene3D" id="1.20.1420.30">
    <property type="entry name" value="NCX, central ion-binding region"/>
    <property type="match status" value="1"/>
</dbReference>
<name>A0A1U7M2D4_TISCR</name>